<sequence length="881" mass="92338">MRTPPISGPLRRLVEECVILFYGPSFVQGAPVERLDAALPPQPKKVELGTPSKPVSRVFSAQARLERLSASLSSRPEKAEEGSPASVKPDSRPPALEHLDLVPPLEVEPASVSPPEGNAGKTATSVAATAGSLPSAWNGAPSPPKSSLRPTAPAWVPPSMRPSGQARGLMPPRPRSPSASMRPVALPTPPQSPPSKSAWSDFLVGQSYIQPPMQYKCPAQGRFDRLKMPKLNEVKAEVQVKPGDAAPNCDDFHWEGKLFDALCTGNPVPVSNGNHVPVKLEVPSSDRDQKVSDLDGFTTPPYMEGSYDARKNILPSVKEECHSDTERKGVSARLKLSNKFAEENSDQNKAAPIGAPVSRPVVLICDDKSMSTIPNDLFTCQSNRSDSQVSGPVNSLGQSANAVTGHSRQEPAGKSRGQSQVNHTTYTNCGWSNQQKPSAQSAAELAASHSFVVASPCVVVTPLQSGVGLTPLRSFAAPTSGLAPLSVLGPAPPAPPCSSYGMPSPAPNFAPYFSAPRPASNFAPHFSAPRPPSNFAPHFSAPRPASNFAPHFSAPRPASNFAPHFSAPRPASNFAPDFSAAPRPAPNFGALPSGPNFAAPPSAPNFAVPQPPASKAVSQPPAASKAVPQPPAASKAVPQPAPASKAVPQPPAASKAAPPPATDAEASRPSVCADALAEVRGLIEEADACPRPQSPAWETVRARRPHLSRAASPSGPARSRTSSPAGRFSVLSTESPTSSGCSSRATSPARTDRKTDVPLWRRGGGDADASIKTSGEWVHWKTATTTTANPSTPSCPSTESVPPAQAQRDAPVSLRPEAASAKPAAPPLPVCNCVCSSDCIIATYKYYRDLRPGPHVERRCLKKGLLNGAPRPRLSSRLVIN</sequence>
<proteinExistence type="predicted"/>
<name>A0A6P9A5R6_THRPL</name>
<feature type="region of interest" description="Disordered" evidence="1">
    <location>
        <begin position="685"/>
        <end position="770"/>
    </location>
</feature>
<dbReference type="InParanoid" id="A0A6P9A5R6"/>
<organism evidence="3">
    <name type="scientific">Thrips palmi</name>
    <name type="common">Melon thrips</name>
    <dbReference type="NCBI Taxonomy" id="161013"/>
    <lineage>
        <taxon>Eukaryota</taxon>
        <taxon>Metazoa</taxon>
        <taxon>Ecdysozoa</taxon>
        <taxon>Arthropoda</taxon>
        <taxon>Hexapoda</taxon>
        <taxon>Insecta</taxon>
        <taxon>Pterygota</taxon>
        <taxon>Neoptera</taxon>
        <taxon>Paraneoptera</taxon>
        <taxon>Thysanoptera</taxon>
        <taxon>Terebrantia</taxon>
        <taxon>Thripoidea</taxon>
        <taxon>Thripidae</taxon>
        <taxon>Thrips</taxon>
    </lineage>
</organism>
<feature type="compositionally biased region" description="Polar residues" evidence="1">
    <location>
        <begin position="416"/>
        <end position="435"/>
    </location>
</feature>
<feature type="compositionally biased region" description="Basic and acidic residues" evidence="1">
    <location>
        <begin position="89"/>
        <end position="100"/>
    </location>
</feature>
<feature type="region of interest" description="Disordered" evidence="1">
    <location>
        <begin position="383"/>
        <end position="435"/>
    </location>
</feature>
<feature type="region of interest" description="Disordered" evidence="1">
    <location>
        <begin position="69"/>
        <end position="197"/>
    </location>
</feature>
<feature type="compositionally biased region" description="Low complexity" evidence="1">
    <location>
        <begin position="708"/>
        <end position="725"/>
    </location>
</feature>
<reference evidence="3" key="1">
    <citation type="submission" date="2025-08" db="UniProtKB">
        <authorList>
            <consortium name="RefSeq"/>
        </authorList>
    </citation>
    <scope>IDENTIFICATION</scope>
    <source>
        <tissue evidence="3">Total insect</tissue>
    </source>
</reference>
<evidence type="ECO:0000313" key="3">
    <source>
        <dbReference type="RefSeq" id="XP_034252855.1"/>
    </source>
</evidence>
<feature type="compositionally biased region" description="Low complexity" evidence="1">
    <location>
        <begin position="592"/>
        <end position="656"/>
    </location>
</feature>
<protein>
    <submittedName>
        <fullName evidence="3">Nascent polypeptide-associated complex subunit alpha, muscle-specific form-like</fullName>
    </submittedName>
</protein>
<accession>A0A6P9A5R6</accession>
<feature type="compositionally biased region" description="Low complexity" evidence="1">
    <location>
        <begin position="784"/>
        <end position="798"/>
    </location>
</feature>
<dbReference type="GeneID" id="117652225"/>
<dbReference type="Proteomes" id="UP000515158">
    <property type="component" value="Unplaced"/>
</dbReference>
<keyword evidence="2" id="KW-1185">Reference proteome</keyword>
<dbReference type="AlphaFoldDB" id="A0A6P9A5R6"/>
<feature type="region of interest" description="Disordered" evidence="1">
    <location>
        <begin position="784"/>
        <end position="808"/>
    </location>
</feature>
<gene>
    <name evidence="3" type="primary">LOC117652225</name>
</gene>
<evidence type="ECO:0000256" key="1">
    <source>
        <dbReference type="SAM" id="MobiDB-lite"/>
    </source>
</evidence>
<feature type="region of interest" description="Disordered" evidence="1">
    <location>
        <begin position="585"/>
        <end position="670"/>
    </location>
</feature>
<evidence type="ECO:0000313" key="2">
    <source>
        <dbReference type="Proteomes" id="UP000515158"/>
    </source>
</evidence>
<feature type="compositionally biased region" description="Low complexity" evidence="1">
    <location>
        <begin position="732"/>
        <end position="743"/>
    </location>
</feature>
<feature type="compositionally biased region" description="Polar residues" evidence="1">
    <location>
        <begin position="383"/>
        <end position="406"/>
    </location>
</feature>
<dbReference type="KEGG" id="tpal:117652225"/>
<dbReference type="RefSeq" id="XP_034252855.1">
    <property type="nucleotide sequence ID" value="XM_034396964.1"/>
</dbReference>